<accession>A0ABT9G0G1</accession>
<evidence type="ECO:0000313" key="2">
    <source>
        <dbReference type="Proteomes" id="UP001235760"/>
    </source>
</evidence>
<organism evidence="1 2">
    <name type="scientific">Leptothrix discophora</name>
    <dbReference type="NCBI Taxonomy" id="89"/>
    <lineage>
        <taxon>Bacteria</taxon>
        <taxon>Pseudomonadati</taxon>
        <taxon>Pseudomonadota</taxon>
        <taxon>Betaproteobacteria</taxon>
        <taxon>Burkholderiales</taxon>
        <taxon>Sphaerotilaceae</taxon>
        <taxon>Leptothrix</taxon>
    </lineage>
</organism>
<comment type="caution">
    <text evidence="1">The sequence shown here is derived from an EMBL/GenBank/DDBJ whole genome shotgun (WGS) entry which is preliminary data.</text>
</comment>
<dbReference type="RefSeq" id="WP_305748504.1">
    <property type="nucleotide sequence ID" value="NZ_JAUZEE010000002.1"/>
</dbReference>
<keyword evidence="2" id="KW-1185">Reference proteome</keyword>
<evidence type="ECO:0000313" key="1">
    <source>
        <dbReference type="EMBL" id="MDP4299948.1"/>
    </source>
</evidence>
<dbReference type="EMBL" id="JAUZEE010000002">
    <property type="protein sequence ID" value="MDP4299948.1"/>
    <property type="molecule type" value="Genomic_DNA"/>
</dbReference>
<sequence>MKITFFKSEWETYTPEEMCMEASWDVIADMLTTFVQVPSKEATEMYNLWSFRVQDGQIHRCKDDCIALHGLVLDYDQNLSMVDAVEQFAGFECAIYTTFNHGVGGRDKYRVVLPFAEPMPVAEFNKKRCAMIEAFPGVDRASFSRSQAIFLHSGPDAAQAFSARMSGHYLDWTVFEDEEVVEYTTAPARDRRVDPDFDSAYRRAVIESLASCRGFRHLNALSIVILLKSCGATFEDYCAVVSIAGDQDSCIQEDRSRTEAWAAVPDDVRIGRDKRDKFIAKFEGKPVRVERISLLEQKIQRLRGELNEITK</sequence>
<dbReference type="Proteomes" id="UP001235760">
    <property type="component" value="Unassembled WGS sequence"/>
</dbReference>
<protein>
    <submittedName>
        <fullName evidence="1">Uncharacterized protein</fullName>
    </submittedName>
</protein>
<gene>
    <name evidence="1" type="ORF">Q8X39_04825</name>
</gene>
<reference evidence="1 2" key="1">
    <citation type="submission" date="2023-08" db="EMBL/GenBank/DDBJ databases">
        <authorList>
            <person name="Roldan D.M."/>
            <person name="Menes R.J."/>
        </authorList>
    </citation>
    <scope>NUCLEOTIDE SEQUENCE [LARGE SCALE GENOMIC DNA]</scope>
    <source>
        <strain evidence="1 2">CCM 2812</strain>
    </source>
</reference>
<proteinExistence type="predicted"/>
<name>A0ABT9G0G1_LEPDI</name>